<dbReference type="PANTHER" id="PTHR21063">
    <property type="entry name" value="LFA-3"/>
    <property type="match status" value="1"/>
</dbReference>
<dbReference type="SUPFAM" id="SSF48726">
    <property type="entry name" value="Immunoglobulin"/>
    <property type="match status" value="2"/>
</dbReference>
<comment type="caution">
    <text evidence="1">The sequence shown here is derived from an EMBL/GenBank/DDBJ whole genome shotgun (WGS) entry which is preliminary data.</text>
</comment>
<protein>
    <submittedName>
        <fullName evidence="1">Uncharacterized protein</fullName>
    </submittedName>
</protein>
<evidence type="ECO:0000313" key="1">
    <source>
        <dbReference type="EMBL" id="KAK7136652.1"/>
    </source>
</evidence>
<dbReference type="Proteomes" id="UP001364617">
    <property type="component" value="Unassembled WGS sequence"/>
</dbReference>
<dbReference type="PANTHER" id="PTHR21063:SF4">
    <property type="entry name" value="CD48 ANTIGEN-RELATED"/>
    <property type="match status" value="1"/>
</dbReference>
<dbReference type="AlphaFoldDB" id="A0AAN9GXK7"/>
<reference evidence="1 2" key="1">
    <citation type="submission" date="2024-02" db="EMBL/GenBank/DDBJ databases">
        <title>Chromosome-level genome assembly of the Eurasian Minnow (Phoxinus phoxinus).</title>
        <authorList>
            <person name="Oriowo T.O."/>
            <person name="Martin S."/>
            <person name="Stange M."/>
            <person name="Chrysostomakis Y."/>
            <person name="Brown T."/>
            <person name="Winkler S."/>
            <person name="Kukowka S."/>
            <person name="Myers E.W."/>
            <person name="Bohne A."/>
        </authorList>
    </citation>
    <scope>NUCLEOTIDE SEQUENCE [LARGE SCALE GENOMIC DNA]</scope>
    <source>
        <strain evidence="1">ZFMK-TIS-60720</strain>
        <tissue evidence="1">Whole Organism</tissue>
    </source>
</reference>
<name>A0AAN9GXK7_9TELE</name>
<accession>A0AAN9GXK7</accession>
<sequence length="217" mass="24802">MMEGESVPLIPRGIEIPKDEDVQWKFGGVVIAERKGFYQNITVNDDVLDKKFKARLQLDKGSGYLIIINITTTDSGHYELWSGRSGMKPLKTFYVSVYAKTDIVKERVKKGGSVTLPTGVPDIKKVEQILWKFRLYDSPIALITGGTRTTLPFFTGWWRFMCRLKLDQDGSLTITKIELKHTGFYVLYITDNEKTTMKLFNVEVVNNPEEVHLNSFP</sequence>
<dbReference type="EMBL" id="JAYKXH010000018">
    <property type="protein sequence ID" value="KAK7136652.1"/>
    <property type="molecule type" value="Genomic_DNA"/>
</dbReference>
<dbReference type="InterPro" id="IPR036179">
    <property type="entry name" value="Ig-like_dom_sf"/>
</dbReference>
<dbReference type="Gene3D" id="2.60.40.10">
    <property type="entry name" value="Immunoglobulins"/>
    <property type="match status" value="2"/>
</dbReference>
<dbReference type="InterPro" id="IPR013783">
    <property type="entry name" value="Ig-like_fold"/>
</dbReference>
<evidence type="ECO:0000313" key="2">
    <source>
        <dbReference type="Proteomes" id="UP001364617"/>
    </source>
</evidence>
<proteinExistence type="predicted"/>
<organism evidence="1 2">
    <name type="scientific">Phoxinus phoxinus</name>
    <name type="common">Eurasian minnow</name>
    <dbReference type="NCBI Taxonomy" id="58324"/>
    <lineage>
        <taxon>Eukaryota</taxon>
        <taxon>Metazoa</taxon>
        <taxon>Chordata</taxon>
        <taxon>Craniata</taxon>
        <taxon>Vertebrata</taxon>
        <taxon>Euteleostomi</taxon>
        <taxon>Actinopterygii</taxon>
        <taxon>Neopterygii</taxon>
        <taxon>Teleostei</taxon>
        <taxon>Ostariophysi</taxon>
        <taxon>Cypriniformes</taxon>
        <taxon>Leuciscidae</taxon>
        <taxon>Phoxininae</taxon>
        <taxon>Phoxinus</taxon>
    </lineage>
</organism>
<gene>
    <name evidence="1" type="ORF">R3I93_016866</name>
</gene>
<keyword evidence="2" id="KW-1185">Reference proteome</keyword>